<evidence type="ECO:0000256" key="1">
    <source>
        <dbReference type="SAM" id="MobiDB-lite"/>
    </source>
</evidence>
<feature type="region of interest" description="Disordered" evidence="1">
    <location>
        <begin position="1"/>
        <end position="22"/>
    </location>
</feature>
<sequence length="106" mass="11600">MQASHLRRIQDRTLAKMPGVSRTSPVAAAMCAARSSALLTGVSYTSDLTYPHKKQSREVRFGDRADHSTGPPSRSTVGHASRSGGDARQCCNRQRPHHAETTWKNV</sequence>
<keyword evidence="3" id="KW-1185">Reference proteome</keyword>
<name>A0A4Y2KQQ5_ARAVE</name>
<evidence type="ECO:0000313" key="3">
    <source>
        <dbReference type="Proteomes" id="UP000499080"/>
    </source>
</evidence>
<proteinExistence type="predicted"/>
<accession>A0A4Y2KQQ5</accession>
<gene>
    <name evidence="2" type="ORF">AVEN_85863_1</name>
</gene>
<feature type="compositionally biased region" description="Basic and acidic residues" evidence="1">
    <location>
        <begin position="97"/>
        <end position="106"/>
    </location>
</feature>
<dbReference type="AlphaFoldDB" id="A0A4Y2KQQ5"/>
<comment type="caution">
    <text evidence="2">The sequence shown here is derived from an EMBL/GenBank/DDBJ whole genome shotgun (WGS) entry which is preliminary data.</text>
</comment>
<dbReference type="Proteomes" id="UP000499080">
    <property type="component" value="Unassembled WGS sequence"/>
</dbReference>
<protein>
    <submittedName>
        <fullName evidence="2">Uncharacterized protein</fullName>
    </submittedName>
</protein>
<evidence type="ECO:0000313" key="2">
    <source>
        <dbReference type="EMBL" id="GBN04489.1"/>
    </source>
</evidence>
<reference evidence="2 3" key="1">
    <citation type="journal article" date="2019" name="Sci. Rep.">
        <title>Orb-weaving spider Araneus ventricosus genome elucidates the spidroin gene catalogue.</title>
        <authorList>
            <person name="Kono N."/>
            <person name="Nakamura H."/>
            <person name="Ohtoshi R."/>
            <person name="Moran D.A.P."/>
            <person name="Shinohara A."/>
            <person name="Yoshida Y."/>
            <person name="Fujiwara M."/>
            <person name="Mori M."/>
            <person name="Tomita M."/>
            <person name="Arakawa K."/>
        </authorList>
    </citation>
    <scope>NUCLEOTIDE SEQUENCE [LARGE SCALE GENOMIC DNA]</scope>
</reference>
<dbReference type="EMBL" id="BGPR01004888">
    <property type="protein sequence ID" value="GBN04489.1"/>
    <property type="molecule type" value="Genomic_DNA"/>
</dbReference>
<organism evidence="2 3">
    <name type="scientific">Araneus ventricosus</name>
    <name type="common">Orbweaver spider</name>
    <name type="synonym">Epeira ventricosa</name>
    <dbReference type="NCBI Taxonomy" id="182803"/>
    <lineage>
        <taxon>Eukaryota</taxon>
        <taxon>Metazoa</taxon>
        <taxon>Ecdysozoa</taxon>
        <taxon>Arthropoda</taxon>
        <taxon>Chelicerata</taxon>
        <taxon>Arachnida</taxon>
        <taxon>Araneae</taxon>
        <taxon>Araneomorphae</taxon>
        <taxon>Entelegynae</taxon>
        <taxon>Araneoidea</taxon>
        <taxon>Araneidae</taxon>
        <taxon>Araneus</taxon>
    </lineage>
</organism>
<feature type="compositionally biased region" description="Basic and acidic residues" evidence="1">
    <location>
        <begin position="56"/>
        <end position="67"/>
    </location>
</feature>
<feature type="region of interest" description="Disordered" evidence="1">
    <location>
        <begin position="55"/>
        <end position="106"/>
    </location>
</feature>